<evidence type="ECO:0000256" key="2">
    <source>
        <dbReference type="HAMAP-Rule" id="MF_00048"/>
    </source>
</evidence>
<dbReference type="CDD" id="cd20736">
    <property type="entry name" value="PoNe_Nuclease"/>
    <property type="match status" value="1"/>
</dbReference>
<accession>A0A1W1XCP3</accession>
<dbReference type="PANTHER" id="PTHR34039:SF1">
    <property type="entry name" value="UPF0102 PROTEIN YRAN"/>
    <property type="match status" value="1"/>
</dbReference>
<protein>
    <recommendedName>
        <fullName evidence="2">UPF0102 protein SAMN02745134_01399</fullName>
    </recommendedName>
</protein>
<dbReference type="EMBL" id="FWXH01000003">
    <property type="protein sequence ID" value="SMC21657.1"/>
    <property type="molecule type" value="Genomic_DNA"/>
</dbReference>
<reference evidence="3 4" key="1">
    <citation type="submission" date="2017-04" db="EMBL/GenBank/DDBJ databases">
        <authorList>
            <person name="Afonso C.L."/>
            <person name="Miller P.J."/>
            <person name="Scott M.A."/>
            <person name="Spackman E."/>
            <person name="Goraichik I."/>
            <person name="Dimitrov K.M."/>
            <person name="Suarez D.L."/>
            <person name="Swayne D.E."/>
        </authorList>
    </citation>
    <scope>NUCLEOTIDE SEQUENCE [LARGE SCALE GENOMIC DNA]</scope>
    <source>
        <strain evidence="3 4">DSM 12555</strain>
    </source>
</reference>
<dbReference type="OrthoDB" id="9802516at2"/>
<keyword evidence="4" id="KW-1185">Reference proteome</keyword>
<name>A0A1W1XCP3_9CLOT</name>
<organism evidence="3 4">
    <name type="scientific">Clostridium acidisoli DSM 12555</name>
    <dbReference type="NCBI Taxonomy" id="1121291"/>
    <lineage>
        <taxon>Bacteria</taxon>
        <taxon>Bacillati</taxon>
        <taxon>Bacillota</taxon>
        <taxon>Clostridia</taxon>
        <taxon>Eubacteriales</taxon>
        <taxon>Clostridiaceae</taxon>
        <taxon>Clostridium</taxon>
    </lineage>
</organism>
<keyword evidence="3" id="KW-0255">Endonuclease</keyword>
<keyword evidence="3" id="KW-0540">Nuclease</keyword>
<dbReference type="PANTHER" id="PTHR34039">
    <property type="entry name" value="UPF0102 PROTEIN YRAN"/>
    <property type="match status" value="1"/>
</dbReference>
<dbReference type="InterPro" id="IPR011335">
    <property type="entry name" value="Restrct_endonuc-II-like"/>
</dbReference>
<gene>
    <name evidence="3" type="ORF">SAMN02745134_01399</name>
</gene>
<evidence type="ECO:0000313" key="4">
    <source>
        <dbReference type="Proteomes" id="UP000192468"/>
    </source>
</evidence>
<keyword evidence="3" id="KW-0378">Hydrolase</keyword>
<dbReference type="RefSeq" id="WP_084114888.1">
    <property type="nucleotide sequence ID" value="NZ_FWXH01000003.1"/>
</dbReference>
<sequence>MHKLNKAIGNYGEDIGEEYLIKNNYTIKERNFRCRTGEIDIIAYNEEYMCFVEVKTRYDCSFGTPAEAVNKTKQYKLKKLAEFYVYKNNYYNYNIRFDIVEIILNGLDNKYQIKLIKNAF</sequence>
<proteinExistence type="inferred from homology"/>
<dbReference type="Pfam" id="PF02021">
    <property type="entry name" value="UPF0102"/>
    <property type="match status" value="1"/>
</dbReference>
<dbReference type="GO" id="GO:0004519">
    <property type="term" value="F:endonuclease activity"/>
    <property type="evidence" value="ECO:0007669"/>
    <property type="project" value="UniProtKB-KW"/>
</dbReference>
<dbReference type="NCBIfam" id="NF009150">
    <property type="entry name" value="PRK12497.1-3"/>
    <property type="match status" value="1"/>
</dbReference>
<dbReference type="HAMAP" id="MF_00048">
    <property type="entry name" value="UPF0102"/>
    <property type="match status" value="1"/>
</dbReference>
<dbReference type="GO" id="GO:0003676">
    <property type="term" value="F:nucleic acid binding"/>
    <property type="evidence" value="ECO:0007669"/>
    <property type="project" value="InterPro"/>
</dbReference>
<dbReference type="Gene3D" id="3.40.1350.10">
    <property type="match status" value="1"/>
</dbReference>
<dbReference type="STRING" id="1121291.SAMN02745134_01399"/>
<dbReference type="AlphaFoldDB" id="A0A1W1XCP3"/>
<evidence type="ECO:0000313" key="3">
    <source>
        <dbReference type="EMBL" id="SMC21657.1"/>
    </source>
</evidence>
<dbReference type="SUPFAM" id="SSF52980">
    <property type="entry name" value="Restriction endonuclease-like"/>
    <property type="match status" value="1"/>
</dbReference>
<dbReference type="InterPro" id="IPR003509">
    <property type="entry name" value="UPF0102_YraN-like"/>
</dbReference>
<comment type="similarity">
    <text evidence="1 2">Belongs to the UPF0102 family.</text>
</comment>
<dbReference type="Proteomes" id="UP000192468">
    <property type="component" value="Unassembled WGS sequence"/>
</dbReference>
<evidence type="ECO:0000256" key="1">
    <source>
        <dbReference type="ARBA" id="ARBA00006738"/>
    </source>
</evidence>
<dbReference type="NCBIfam" id="NF009154">
    <property type="entry name" value="PRK12497.3-3"/>
    <property type="match status" value="1"/>
</dbReference>
<dbReference type="InterPro" id="IPR011856">
    <property type="entry name" value="tRNA_endonuc-like_dom_sf"/>
</dbReference>